<dbReference type="EMBL" id="JACEEZ010007808">
    <property type="protein sequence ID" value="KAG0723714.1"/>
    <property type="molecule type" value="Genomic_DNA"/>
</dbReference>
<protein>
    <recommendedName>
        <fullName evidence="3">Tesmin/TSO1-like CXC domain-containing protein</fullName>
    </recommendedName>
</protein>
<sequence>MSNARLSAWAAKTGKGYTSTPKLCSLPPTSETFEENVKRAHHQASIWRAVKDADPPELDVEKYGWKKDETNRSLVPTTVPDTVSLAPDAVLRLIRCGCESDTPCRSSRCGCRSADLSCTMFCACHDGICCNTNAFEVTIAGVRPSSPQHTRLGTLMNTRAEHVLASCWEAGDEAEALWVTQPFFGVQCWSDPRETGEGGGPCWGCRGDGGGMNANETLRKSSALGGDPELRDYLFCTESIVDNIKKSISN</sequence>
<gene>
    <name evidence="1" type="ORF">GWK47_042085</name>
</gene>
<proteinExistence type="predicted"/>
<organism evidence="1 2">
    <name type="scientific">Chionoecetes opilio</name>
    <name type="common">Atlantic snow crab</name>
    <name type="synonym">Cancer opilio</name>
    <dbReference type="NCBI Taxonomy" id="41210"/>
    <lineage>
        <taxon>Eukaryota</taxon>
        <taxon>Metazoa</taxon>
        <taxon>Ecdysozoa</taxon>
        <taxon>Arthropoda</taxon>
        <taxon>Crustacea</taxon>
        <taxon>Multicrustacea</taxon>
        <taxon>Malacostraca</taxon>
        <taxon>Eumalacostraca</taxon>
        <taxon>Eucarida</taxon>
        <taxon>Decapoda</taxon>
        <taxon>Pleocyemata</taxon>
        <taxon>Brachyura</taxon>
        <taxon>Eubrachyura</taxon>
        <taxon>Majoidea</taxon>
        <taxon>Majidae</taxon>
        <taxon>Chionoecetes</taxon>
    </lineage>
</organism>
<reference evidence="1" key="1">
    <citation type="submission" date="2020-07" db="EMBL/GenBank/DDBJ databases">
        <title>The High-quality genome of the commercially important snow crab, Chionoecetes opilio.</title>
        <authorList>
            <person name="Jeong J.-H."/>
            <person name="Ryu S."/>
        </authorList>
    </citation>
    <scope>NUCLEOTIDE SEQUENCE</scope>
    <source>
        <strain evidence="1">MADBK_172401_WGS</strain>
        <tissue evidence="1">Digestive gland</tissue>
    </source>
</reference>
<evidence type="ECO:0008006" key="3">
    <source>
        <dbReference type="Google" id="ProtNLM"/>
    </source>
</evidence>
<accession>A0A8J4YIG8</accession>
<dbReference type="AlphaFoldDB" id="A0A8J4YIG8"/>
<name>A0A8J4YIG8_CHIOP</name>
<dbReference type="OrthoDB" id="6156583at2759"/>
<dbReference type="Proteomes" id="UP000770661">
    <property type="component" value="Unassembled WGS sequence"/>
</dbReference>
<evidence type="ECO:0000313" key="1">
    <source>
        <dbReference type="EMBL" id="KAG0723714.1"/>
    </source>
</evidence>
<evidence type="ECO:0000313" key="2">
    <source>
        <dbReference type="Proteomes" id="UP000770661"/>
    </source>
</evidence>
<comment type="caution">
    <text evidence="1">The sequence shown here is derived from an EMBL/GenBank/DDBJ whole genome shotgun (WGS) entry which is preliminary data.</text>
</comment>
<keyword evidence="2" id="KW-1185">Reference proteome</keyword>